<comment type="subcellular location">
    <subcellularLocation>
        <location evidence="1">Peroxisome</location>
    </subcellularLocation>
</comment>
<dbReference type="PANTHER" id="PTHR43684:SF1">
    <property type="entry name" value="ENOYL-COA DELTA ISOMERASE 2"/>
    <property type="match status" value="1"/>
</dbReference>
<dbReference type="InterPro" id="IPR029045">
    <property type="entry name" value="ClpP/crotonase-like_dom_sf"/>
</dbReference>
<dbReference type="GO" id="GO:0006635">
    <property type="term" value="P:fatty acid beta-oxidation"/>
    <property type="evidence" value="ECO:0007669"/>
    <property type="project" value="TreeGrafter"/>
</dbReference>
<dbReference type="InterPro" id="IPR001753">
    <property type="entry name" value="Enoyl-CoA_hydra/iso"/>
</dbReference>
<dbReference type="eggNOG" id="KOG0016">
    <property type="taxonomic scope" value="Eukaryota"/>
</dbReference>
<protein>
    <recommendedName>
        <fullName evidence="10">Enoyl-CoA hydratase</fullName>
    </recommendedName>
</protein>
<keyword evidence="6" id="KW-0576">Peroxisome</keyword>
<reference evidence="8 9" key="1">
    <citation type="journal article" date="2012" name="PLoS Pathog.">
        <title>Diverse lifestyles and strategies of plant pathogenesis encoded in the genomes of eighteen Dothideomycetes fungi.</title>
        <authorList>
            <person name="Ohm R.A."/>
            <person name="Feau N."/>
            <person name="Henrissat B."/>
            <person name="Schoch C.L."/>
            <person name="Horwitz B.A."/>
            <person name="Barry K.W."/>
            <person name="Condon B.J."/>
            <person name="Copeland A.C."/>
            <person name="Dhillon B."/>
            <person name="Glaser F."/>
            <person name="Hesse C.N."/>
            <person name="Kosti I."/>
            <person name="LaButti K."/>
            <person name="Lindquist E.A."/>
            <person name="Lucas S."/>
            <person name="Salamov A.A."/>
            <person name="Bradshaw R.E."/>
            <person name="Ciuffetti L."/>
            <person name="Hamelin R.C."/>
            <person name="Kema G.H.J."/>
            <person name="Lawrence C."/>
            <person name="Scott J.A."/>
            <person name="Spatafora J.W."/>
            <person name="Turgeon B.G."/>
            <person name="de Wit P.J.G.M."/>
            <person name="Zhong S."/>
            <person name="Goodwin S.B."/>
            <person name="Grigoriev I.V."/>
        </authorList>
    </citation>
    <scope>NUCLEOTIDE SEQUENCE [LARGE SCALE GENOMIC DNA]</scope>
    <source>
        <strain evidence="9">C5 / ATCC 48332 / race O</strain>
    </source>
</reference>
<evidence type="ECO:0000256" key="6">
    <source>
        <dbReference type="ARBA" id="ARBA00023140"/>
    </source>
</evidence>
<name>M2UTY1_COCH5</name>
<dbReference type="CDD" id="cd06558">
    <property type="entry name" value="crotonase-like"/>
    <property type="match status" value="1"/>
</dbReference>
<comment type="similarity">
    <text evidence="4">Belongs to the enoyl-CoA hydratase/isomerase family.</text>
</comment>
<dbReference type="HOGENOM" id="CLU_009834_6_2_1"/>
<dbReference type="AlphaFoldDB" id="M2UTY1"/>
<dbReference type="Gene3D" id="3.90.226.10">
    <property type="entry name" value="2-enoyl-CoA Hydratase, Chain A, domain 1"/>
    <property type="match status" value="1"/>
</dbReference>
<keyword evidence="9" id="KW-1185">Reference proteome</keyword>
<dbReference type="FunFam" id="3.90.226.10:FF:000048">
    <property type="entry name" value="3,2-trans-enoyl-CoA isomerase"/>
    <property type="match status" value="1"/>
</dbReference>
<evidence type="ECO:0000256" key="3">
    <source>
        <dbReference type="ARBA" id="ARBA00005005"/>
    </source>
</evidence>
<keyword evidence="7" id="KW-0413">Isomerase</keyword>
<evidence type="ECO:0000256" key="5">
    <source>
        <dbReference type="ARBA" id="ARBA00023026"/>
    </source>
</evidence>
<comment type="pathway">
    <text evidence="2">Mycotoxin biosynthesis.</text>
</comment>
<dbReference type="STRING" id="701091.M2UTY1"/>
<evidence type="ECO:0000256" key="2">
    <source>
        <dbReference type="ARBA" id="ARBA00004685"/>
    </source>
</evidence>
<dbReference type="OrthoDB" id="448450at2759"/>
<dbReference type="OMA" id="VVWPKIR"/>
<dbReference type="GO" id="GO:0004165">
    <property type="term" value="F:delta(3)-delta(2)-enoyl-CoA isomerase activity"/>
    <property type="evidence" value="ECO:0007669"/>
    <property type="project" value="UniProtKB-ARBA"/>
</dbReference>
<evidence type="ECO:0000256" key="1">
    <source>
        <dbReference type="ARBA" id="ARBA00004275"/>
    </source>
</evidence>
<dbReference type="EMBL" id="KB445576">
    <property type="protein sequence ID" value="EMD91308.1"/>
    <property type="molecule type" value="Genomic_DNA"/>
</dbReference>
<evidence type="ECO:0000256" key="7">
    <source>
        <dbReference type="ARBA" id="ARBA00023235"/>
    </source>
</evidence>
<organism evidence="8 9">
    <name type="scientific">Cochliobolus heterostrophus (strain C5 / ATCC 48332 / race O)</name>
    <name type="common">Southern corn leaf blight fungus</name>
    <name type="synonym">Bipolaris maydis</name>
    <dbReference type="NCBI Taxonomy" id="701091"/>
    <lineage>
        <taxon>Eukaryota</taxon>
        <taxon>Fungi</taxon>
        <taxon>Dikarya</taxon>
        <taxon>Ascomycota</taxon>
        <taxon>Pezizomycotina</taxon>
        <taxon>Dothideomycetes</taxon>
        <taxon>Pleosporomycetidae</taxon>
        <taxon>Pleosporales</taxon>
        <taxon>Pleosporineae</taxon>
        <taxon>Pleosporaceae</taxon>
        <taxon>Bipolaris</taxon>
    </lineage>
</organism>
<proteinExistence type="inferred from homology"/>
<sequence length="277" mass="30386">MSDPPEAPDSWITVEYLGRIAILTINRPQKLGALTKDGFYLLTQRLREIDTHDEVFITILTGTGRFFSAGVDISTSNAIDPGTDIWRESLRETVSYTLNSTEAFYTHSKILVTALNGPVVGIAAALVSFSDFIFCAPHAYLLTPFTSLGLIAEGGASVGFVRRMGVSKATEALLTSRKILADDLVACGFVNKVFEDCAEGEDEKLRERVIAHVDDTLGPHLVGSSLLETKKLLMLSMKQQVDQSVVAELMGGLKRQALGIPQREFEKIRTGEKRHKL</sequence>
<comment type="pathway">
    <text evidence="3">Lipid metabolism; fatty acid beta-oxidation.</text>
</comment>
<evidence type="ECO:0000313" key="9">
    <source>
        <dbReference type="Proteomes" id="UP000016936"/>
    </source>
</evidence>
<evidence type="ECO:0000313" key="8">
    <source>
        <dbReference type="EMBL" id="EMD91308.1"/>
    </source>
</evidence>
<dbReference type="InterPro" id="IPR051053">
    <property type="entry name" value="ECH/Chromodomain_protein"/>
</dbReference>
<dbReference type="Proteomes" id="UP000016936">
    <property type="component" value="Unassembled WGS sequence"/>
</dbReference>
<dbReference type="GO" id="GO:0005782">
    <property type="term" value="C:peroxisomal matrix"/>
    <property type="evidence" value="ECO:0007669"/>
    <property type="project" value="TreeGrafter"/>
</dbReference>
<accession>M2UTY1</accession>
<dbReference type="Pfam" id="PF00378">
    <property type="entry name" value="ECH_1"/>
    <property type="match status" value="1"/>
</dbReference>
<evidence type="ECO:0000256" key="4">
    <source>
        <dbReference type="ARBA" id="ARBA00005254"/>
    </source>
</evidence>
<evidence type="ECO:0008006" key="10">
    <source>
        <dbReference type="Google" id="ProtNLM"/>
    </source>
</evidence>
<reference evidence="9" key="2">
    <citation type="journal article" date="2013" name="PLoS Genet.">
        <title>Comparative genome structure, secondary metabolite, and effector coding capacity across Cochliobolus pathogens.</title>
        <authorList>
            <person name="Condon B.J."/>
            <person name="Leng Y."/>
            <person name="Wu D."/>
            <person name="Bushley K.E."/>
            <person name="Ohm R.A."/>
            <person name="Otillar R."/>
            <person name="Martin J."/>
            <person name="Schackwitz W."/>
            <person name="Grimwood J."/>
            <person name="MohdZainudin N."/>
            <person name="Xue C."/>
            <person name="Wang R."/>
            <person name="Manning V.A."/>
            <person name="Dhillon B."/>
            <person name="Tu Z.J."/>
            <person name="Steffenson B.J."/>
            <person name="Salamov A."/>
            <person name="Sun H."/>
            <person name="Lowry S."/>
            <person name="LaButti K."/>
            <person name="Han J."/>
            <person name="Copeland A."/>
            <person name="Lindquist E."/>
            <person name="Barry K."/>
            <person name="Schmutz J."/>
            <person name="Baker S.E."/>
            <person name="Ciuffetti L.M."/>
            <person name="Grigoriev I.V."/>
            <person name="Zhong S."/>
            <person name="Turgeon B.G."/>
        </authorList>
    </citation>
    <scope>NUCLEOTIDE SEQUENCE [LARGE SCALE GENOMIC DNA]</scope>
    <source>
        <strain evidence="9">C5 / ATCC 48332 / race O</strain>
    </source>
</reference>
<keyword evidence="5" id="KW-0843">Virulence</keyword>
<gene>
    <name evidence="8" type="ORF">COCHEDRAFT_1102009</name>
</gene>
<dbReference type="PANTHER" id="PTHR43684">
    <property type="match status" value="1"/>
</dbReference>
<dbReference type="SUPFAM" id="SSF52096">
    <property type="entry name" value="ClpP/crotonase"/>
    <property type="match status" value="1"/>
</dbReference>